<dbReference type="InterPro" id="IPR005931">
    <property type="entry name" value="P5CDH/ALDH4A1"/>
</dbReference>
<keyword evidence="5" id="KW-0520">NAD</keyword>
<reference evidence="10 11" key="1">
    <citation type="submission" date="2022-03" db="EMBL/GenBank/DDBJ databases">
        <title>Hymenobactersp. isolated from the air.</title>
        <authorList>
            <person name="Won M."/>
            <person name="Kwon S.-W."/>
        </authorList>
    </citation>
    <scope>NUCLEOTIDE SEQUENCE [LARGE SCALE GENOMIC DNA]</scope>
    <source>
        <strain evidence="10 11">KACC 21982</strain>
    </source>
</reference>
<evidence type="ECO:0000256" key="5">
    <source>
        <dbReference type="ARBA" id="ARBA00023027"/>
    </source>
</evidence>
<evidence type="ECO:0000256" key="8">
    <source>
        <dbReference type="ARBA" id="ARBA00048142"/>
    </source>
</evidence>
<dbReference type="PANTHER" id="PTHR42862">
    <property type="entry name" value="DELTA-1-PYRROLINE-5-CARBOXYLATE DEHYDROGENASE 1, ISOFORM A-RELATED"/>
    <property type="match status" value="1"/>
</dbReference>
<accession>A0ABY4CZE6</accession>
<comment type="catalytic activity">
    <reaction evidence="8">
        <text>L-glutamate 5-semialdehyde + NAD(+) + H2O = L-glutamate + NADH + 2 H(+)</text>
        <dbReference type="Rhea" id="RHEA:30235"/>
        <dbReference type="ChEBI" id="CHEBI:15377"/>
        <dbReference type="ChEBI" id="CHEBI:15378"/>
        <dbReference type="ChEBI" id="CHEBI:29985"/>
        <dbReference type="ChEBI" id="CHEBI:57540"/>
        <dbReference type="ChEBI" id="CHEBI:57945"/>
        <dbReference type="ChEBI" id="CHEBI:58066"/>
        <dbReference type="EC" id="1.2.1.88"/>
    </reaction>
</comment>
<dbReference type="PANTHER" id="PTHR42862:SF1">
    <property type="entry name" value="DELTA-1-PYRROLINE-5-CARBOXYLATE DEHYDROGENASE 2, ISOFORM A-RELATED"/>
    <property type="match status" value="1"/>
</dbReference>
<evidence type="ECO:0000313" key="10">
    <source>
        <dbReference type="EMBL" id="UOG75625.1"/>
    </source>
</evidence>
<evidence type="ECO:0000256" key="7">
    <source>
        <dbReference type="ARBA" id="ARBA00032259"/>
    </source>
</evidence>
<proteinExistence type="inferred from homology"/>
<dbReference type="EC" id="1.2.1.88" evidence="3"/>
<dbReference type="EMBL" id="CP094669">
    <property type="protein sequence ID" value="UOG75625.1"/>
    <property type="molecule type" value="Genomic_DNA"/>
</dbReference>
<dbReference type="SUPFAM" id="SSF53720">
    <property type="entry name" value="ALDH-like"/>
    <property type="match status" value="1"/>
</dbReference>
<dbReference type="InterPro" id="IPR016162">
    <property type="entry name" value="Ald_DH_N"/>
</dbReference>
<dbReference type="Gene3D" id="3.40.309.10">
    <property type="entry name" value="Aldehyde Dehydrogenase, Chain A, domain 2"/>
    <property type="match status" value="1"/>
</dbReference>
<sequence>MANGFFNVPAPVNEPVKAYAPNSPERLELLKAIKELKQMQRDIPMYIGGKEVRTGNTQNITPPHDHQHLLGQFHEGDASHVTQAIDAALAARANWADMPWEHRASIFLKAAELLAGPYRARINAATMLGQSKNAYQAEIDAACELIDFFRFNVHFMQEIYTQQPVSSPGMWNRLEHRPLEGFVFALTPFNFTSIAANLPASVAMMGNVVVWKPAYTQIYSAQVLMELFKEAGVPDGVINLIYVDGPVAGDVIFSHPDFAGIHFTGSTGVFQQIWKTIGQNITTYKSYPRIVGETGGKDFILAHHSAHPRQVATAITRGAFEYQGQKCSAASRAYIPSNIWDEVKGYLQEDLKSFKMGDVEDFSNFINAVISETSFDKLARYIDAAKQDETVDIIAGGNYDKSKGYFIEPTIIVTKNPQYVTMCDELFGPVITLYVYDSQEFEKTLDLVDGTSPYALTGAIFSQDRYAIDLASKRLVHAAGNFYINDKPTGAVVGQQPFGGARASGTNDKAGSILNLLRWVSPRAIKETFVPPVDYRYPFMGVETGENLNVTGQGGF</sequence>
<dbReference type="InterPro" id="IPR016163">
    <property type="entry name" value="Ald_DH_C"/>
</dbReference>
<evidence type="ECO:0000259" key="9">
    <source>
        <dbReference type="Pfam" id="PF00171"/>
    </source>
</evidence>
<dbReference type="RefSeq" id="WP_243799881.1">
    <property type="nucleotide sequence ID" value="NZ_CP094669.1"/>
</dbReference>
<evidence type="ECO:0000256" key="3">
    <source>
        <dbReference type="ARBA" id="ARBA00012884"/>
    </source>
</evidence>
<dbReference type="CDD" id="cd07123">
    <property type="entry name" value="ALDH_F4-17_P5CDH"/>
    <property type="match status" value="1"/>
</dbReference>
<evidence type="ECO:0000256" key="6">
    <source>
        <dbReference type="ARBA" id="ARBA00023062"/>
    </source>
</evidence>
<organism evidence="10 11">
    <name type="scientific">Hymenobacter tibetensis</name>
    <dbReference type="NCBI Taxonomy" id="497967"/>
    <lineage>
        <taxon>Bacteria</taxon>
        <taxon>Pseudomonadati</taxon>
        <taxon>Bacteroidota</taxon>
        <taxon>Cytophagia</taxon>
        <taxon>Cytophagales</taxon>
        <taxon>Hymenobacteraceae</taxon>
        <taxon>Hymenobacter</taxon>
    </lineage>
</organism>
<dbReference type="InterPro" id="IPR016160">
    <property type="entry name" value="Ald_DH_CS_CYS"/>
</dbReference>
<dbReference type="InterPro" id="IPR016161">
    <property type="entry name" value="Ald_DH/histidinol_DH"/>
</dbReference>
<dbReference type="Gene3D" id="3.40.605.10">
    <property type="entry name" value="Aldehyde Dehydrogenase, Chain A, domain 1"/>
    <property type="match status" value="1"/>
</dbReference>
<keyword evidence="6" id="KW-0642">Proline metabolism</keyword>
<evidence type="ECO:0000256" key="2">
    <source>
        <dbReference type="ARBA" id="ARBA00009986"/>
    </source>
</evidence>
<evidence type="ECO:0000256" key="4">
    <source>
        <dbReference type="ARBA" id="ARBA00023002"/>
    </source>
</evidence>
<feature type="domain" description="Aldehyde dehydrogenase" evidence="9">
    <location>
        <begin position="57"/>
        <end position="511"/>
    </location>
</feature>
<keyword evidence="4 10" id="KW-0560">Oxidoreductase</keyword>
<keyword evidence="11" id="KW-1185">Reference proteome</keyword>
<comment type="similarity">
    <text evidence="2">Belongs to the aldehyde dehydrogenase family.</text>
</comment>
<name>A0ABY4CZE6_9BACT</name>
<dbReference type="Proteomes" id="UP000831113">
    <property type="component" value="Chromosome"/>
</dbReference>
<dbReference type="Pfam" id="PF00171">
    <property type="entry name" value="Aldedh"/>
    <property type="match status" value="1"/>
</dbReference>
<evidence type="ECO:0000256" key="1">
    <source>
        <dbReference type="ARBA" id="ARBA00004786"/>
    </source>
</evidence>
<dbReference type="PROSITE" id="PS00070">
    <property type="entry name" value="ALDEHYDE_DEHYDR_CYS"/>
    <property type="match status" value="1"/>
</dbReference>
<gene>
    <name evidence="10" type="primary">pruA</name>
    <name evidence="10" type="ORF">MTX78_03305</name>
</gene>
<dbReference type="InterPro" id="IPR015590">
    <property type="entry name" value="Aldehyde_DH_dom"/>
</dbReference>
<dbReference type="InterPro" id="IPR050485">
    <property type="entry name" value="Proline_metab_enzyme"/>
</dbReference>
<dbReference type="NCBIfam" id="TIGR01236">
    <property type="entry name" value="D1pyr5carbox1"/>
    <property type="match status" value="1"/>
</dbReference>
<protein>
    <recommendedName>
        <fullName evidence="7">L-glutamate gamma-semialdehyde dehydrogenase</fullName>
        <ecNumber evidence="3">1.2.1.88</ecNumber>
    </recommendedName>
    <alternativeName>
        <fullName evidence="7">L-glutamate gamma-semialdehyde dehydrogenase</fullName>
    </alternativeName>
</protein>
<dbReference type="GO" id="GO:0003842">
    <property type="term" value="F:L-glutamate gamma-semialdehyde dehydrogenase activity"/>
    <property type="evidence" value="ECO:0007669"/>
    <property type="project" value="UniProtKB-EC"/>
</dbReference>
<comment type="pathway">
    <text evidence="1">Amino-acid degradation; L-proline degradation into L-glutamate; L-glutamate from L-proline: step 2/2.</text>
</comment>
<evidence type="ECO:0000313" key="11">
    <source>
        <dbReference type="Proteomes" id="UP000831113"/>
    </source>
</evidence>